<dbReference type="PANTHER" id="PTHR41533">
    <property type="entry name" value="L,D-TRANSPEPTIDASE HI_1667-RELATED"/>
    <property type="match status" value="1"/>
</dbReference>
<dbReference type="InterPro" id="IPR052905">
    <property type="entry name" value="LD-transpeptidase_YkuD-like"/>
</dbReference>
<dbReference type="SUPFAM" id="SSF141523">
    <property type="entry name" value="L,D-transpeptidase catalytic domain-like"/>
    <property type="match status" value="1"/>
</dbReference>
<feature type="chain" id="PRO_5045222720" evidence="8">
    <location>
        <begin position="20"/>
        <end position="530"/>
    </location>
</feature>
<gene>
    <name evidence="10" type="ORF">ACFS5J_07225</name>
</gene>
<evidence type="ECO:0000256" key="8">
    <source>
        <dbReference type="SAM" id="SignalP"/>
    </source>
</evidence>
<keyword evidence="11" id="KW-1185">Reference proteome</keyword>
<dbReference type="Pfam" id="PF03734">
    <property type="entry name" value="YkuD"/>
    <property type="match status" value="1"/>
</dbReference>
<keyword evidence="3" id="KW-0808">Transferase</keyword>
<dbReference type="InterPro" id="IPR045380">
    <property type="entry name" value="LD_TPept_scaffold_dom"/>
</dbReference>
<evidence type="ECO:0000256" key="6">
    <source>
        <dbReference type="ARBA" id="ARBA00023316"/>
    </source>
</evidence>
<dbReference type="SUPFAM" id="SSF47090">
    <property type="entry name" value="PGBD-like"/>
    <property type="match status" value="1"/>
</dbReference>
<keyword evidence="6 7" id="KW-0961">Cell wall biogenesis/degradation</keyword>
<dbReference type="EMBL" id="JBHUPC010000012">
    <property type="protein sequence ID" value="MFD2891797.1"/>
    <property type="molecule type" value="Genomic_DNA"/>
</dbReference>
<dbReference type="Pfam" id="PF01471">
    <property type="entry name" value="PG_binding_1"/>
    <property type="match status" value="1"/>
</dbReference>
<organism evidence="10 11">
    <name type="scientific">Flavobacterium chuncheonense</name>
    <dbReference type="NCBI Taxonomy" id="2026653"/>
    <lineage>
        <taxon>Bacteria</taxon>
        <taxon>Pseudomonadati</taxon>
        <taxon>Bacteroidota</taxon>
        <taxon>Flavobacteriia</taxon>
        <taxon>Flavobacteriales</taxon>
        <taxon>Flavobacteriaceae</taxon>
        <taxon>Flavobacterium</taxon>
    </lineage>
</organism>
<keyword evidence="5 7" id="KW-0573">Peptidoglycan synthesis</keyword>
<keyword evidence="4 7" id="KW-0133">Cell shape</keyword>
<dbReference type="Gene3D" id="2.40.440.10">
    <property type="entry name" value="L,D-transpeptidase catalytic domain-like"/>
    <property type="match status" value="1"/>
</dbReference>
<dbReference type="PANTHER" id="PTHR41533:SF2">
    <property type="entry name" value="BLR7131 PROTEIN"/>
    <property type="match status" value="1"/>
</dbReference>
<feature type="active site" description="Nucleophile" evidence="7">
    <location>
        <position position="449"/>
    </location>
</feature>
<evidence type="ECO:0000313" key="11">
    <source>
        <dbReference type="Proteomes" id="UP001597534"/>
    </source>
</evidence>
<dbReference type="PROSITE" id="PS51257">
    <property type="entry name" value="PROKAR_LIPOPROTEIN"/>
    <property type="match status" value="1"/>
</dbReference>
<dbReference type="InterPro" id="IPR002477">
    <property type="entry name" value="Peptidoglycan-bd-like"/>
</dbReference>
<dbReference type="InterPro" id="IPR038063">
    <property type="entry name" value="Transpep_catalytic_dom"/>
</dbReference>
<reference evidence="11" key="1">
    <citation type="journal article" date="2019" name="Int. J. Syst. Evol. Microbiol.">
        <title>The Global Catalogue of Microorganisms (GCM) 10K type strain sequencing project: providing services to taxonomists for standard genome sequencing and annotation.</title>
        <authorList>
            <consortium name="The Broad Institute Genomics Platform"/>
            <consortium name="The Broad Institute Genome Sequencing Center for Infectious Disease"/>
            <person name="Wu L."/>
            <person name="Ma J."/>
        </authorList>
    </citation>
    <scope>NUCLEOTIDE SEQUENCE [LARGE SCALE GENOMIC DNA]</scope>
    <source>
        <strain evidence="11">KCTC 22671</strain>
    </source>
</reference>
<feature type="domain" description="L,D-TPase catalytic" evidence="9">
    <location>
        <begin position="302"/>
        <end position="476"/>
    </location>
</feature>
<evidence type="ECO:0000256" key="2">
    <source>
        <dbReference type="ARBA" id="ARBA00005992"/>
    </source>
</evidence>
<protein>
    <submittedName>
        <fullName evidence="10">Murein L,D-transpeptidase</fullName>
    </submittedName>
</protein>
<evidence type="ECO:0000256" key="3">
    <source>
        <dbReference type="ARBA" id="ARBA00022679"/>
    </source>
</evidence>
<comment type="similarity">
    <text evidence="2">Belongs to the YkuD family.</text>
</comment>
<keyword evidence="8" id="KW-0732">Signal</keyword>
<comment type="pathway">
    <text evidence="1 7">Cell wall biogenesis; peptidoglycan biosynthesis.</text>
</comment>
<evidence type="ECO:0000256" key="7">
    <source>
        <dbReference type="PROSITE-ProRule" id="PRU01373"/>
    </source>
</evidence>
<name>A0ABW5YLK5_9FLAO</name>
<dbReference type="Gene3D" id="1.10.101.10">
    <property type="entry name" value="PGBD-like superfamily/PGBD"/>
    <property type="match status" value="1"/>
</dbReference>
<evidence type="ECO:0000256" key="5">
    <source>
        <dbReference type="ARBA" id="ARBA00022984"/>
    </source>
</evidence>
<proteinExistence type="inferred from homology"/>
<evidence type="ECO:0000259" key="9">
    <source>
        <dbReference type="PROSITE" id="PS52029"/>
    </source>
</evidence>
<comment type="caution">
    <text evidence="10">The sequence shown here is derived from an EMBL/GenBank/DDBJ whole genome shotgun (WGS) entry which is preliminary data.</text>
</comment>
<dbReference type="RefSeq" id="WP_379811403.1">
    <property type="nucleotide sequence ID" value="NZ_JBHUPC010000012.1"/>
</dbReference>
<feature type="signal peptide" evidence="8">
    <location>
        <begin position="1"/>
        <end position="19"/>
    </location>
</feature>
<dbReference type="CDD" id="cd16913">
    <property type="entry name" value="YkuD_like"/>
    <property type="match status" value="1"/>
</dbReference>
<dbReference type="Pfam" id="PF20142">
    <property type="entry name" value="Scaffold"/>
    <property type="match status" value="1"/>
</dbReference>
<evidence type="ECO:0000313" key="10">
    <source>
        <dbReference type="EMBL" id="MFD2891797.1"/>
    </source>
</evidence>
<sequence length="530" mass="62601">MFKKLFLLSILLIFVFSCKKDNEITSIDDSLIKSEDSNTVIRPIPSEKLESLSDSLQLYYSKLNNLEIWYDQENRTDLINEIKLCYNEGLNPDDYNLDKIQKLEAKRENLKDDEIINYDILLTRSFQKLASDLYKGKLDPKVLYEDWDISKEDVALSPLLEKNIKSHTIASTFKNLKPQHFIYNQIKKSLYHLEQYPEYRFKKITLNDKIEVNDTLDEIISIKKRLAYWKDYRIKDSIITPVYDSLTFEAVKRFQLRHGLKPDGVIGKGTIKAFNYSKNERREQIIANLERWRWFPKNLGEEYLLVNLPNYNLVYVVNNDTVSTNRVVIGTPKRKTPILSSHMSNFVFNPTWTVPPTIIKEDLTPAAKKDIGYFERTKISIFDKEGNQIEPTDWKPEKSKSYRYVQAASYDNSLGLVKLNFPNRHAVYLHDTNHRDYFVKEYRALSSGCVRIENPLLLTEKILLKEDEKWTTAEIDSLIVRKKTKVVPLKNSKINVYLFYWTSWLDKNNKLQFREDVYNLDKDLFQQLRN</sequence>
<evidence type="ECO:0000256" key="1">
    <source>
        <dbReference type="ARBA" id="ARBA00004752"/>
    </source>
</evidence>
<dbReference type="InterPro" id="IPR036366">
    <property type="entry name" value="PGBDSf"/>
</dbReference>
<dbReference type="PROSITE" id="PS52029">
    <property type="entry name" value="LD_TPASE"/>
    <property type="match status" value="1"/>
</dbReference>
<accession>A0ABW5YLK5</accession>
<dbReference type="InterPro" id="IPR036365">
    <property type="entry name" value="PGBD-like_sf"/>
</dbReference>
<dbReference type="InterPro" id="IPR005490">
    <property type="entry name" value="LD_TPept_cat_dom"/>
</dbReference>
<feature type="active site" description="Proton donor/acceptor" evidence="7">
    <location>
        <position position="430"/>
    </location>
</feature>
<dbReference type="Proteomes" id="UP001597534">
    <property type="component" value="Unassembled WGS sequence"/>
</dbReference>
<evidence type="ECO:0000256" key="4">
    <source>
        <dbReference type="ARBA" id="ARBA00022960"/>
    </source>
</evidence>